<protein>
    <submittedName>
        <fullName evidence="3">Copia protein</fullName>
    </submittedName>
</protein>
<accession>A0A6L2NKK6</accession>
<sequence length="340" mass="38107">MYDHKLREVEGVCVAATREGGQRSDRAILVAKEGDYGACKLLGDIRELCIEFEELMHDKFQMSSMGELTFFFGLQVKQKSDGIFISQDKYVDETLRKFKYADVMPASTPMDKEKALLKDSDGDDVDFISIENPHQERMSVLGCRLISWQFKKQTVVAISTTEAEFVAAASCYGQFWRTASTRTLNNGEIELNATIDGQDKTIIEASARRHLKMVDAGGISTLPTTEIFEQLALMGPIQARPKRLSNLPNQPPLGEGNTSQSGEGSMQLLELMDICIKLSDKVTTLENELKSTKAVYNKALITLTKRIKKLEKKLKHKRRKAVVDSLKDEEASLNKEDSPK</sequence>
<feature type="compositionally biased region" description="Basic and acidic residues" evidence="1">
    <location>
        <begin position="321"/>
        <end position="340"/>
    </location>
</feature>
<dbReference type="EMBL" id="BKCJ010009390">
    <property type="protein sequence ID" value="GEU86733.1"/>
    <property type="molecule type" value="Genomic_DNA"/>
</dbReference>
<comment type="caution">
    <text evidence="3">The sequence shown here is derived from an EMBL/GenBank/DDBJ whole genome shotgun (WGS) entry which is preliminary data.</text>
</comment>
<reference evidence="3" key="1">
    <citation type="journal article" date="2019" name="Sci. Rep.">
        <title>Draft genome of Tanacetum cinerariifolium, the natural source of mosquito coil.</title>
        <authorList>
            <person name="Yamashiro T."/>
            <person name="Shiraishi A."/>
            <person name="Satake H."/>
            <person name="Nakayama K."/>
        </authorList>
    </citation>
    <scope>NUCLEOTIDE SEQUENCE</scope>
</reference>
<evidence type="ECO:0000259" key="2">
    <source>
        <dbReference type="Pfam" id="PF07727"/>
    </source>
</evidence>
<evidence type="ECO:0000256" key="1">
    <source>
        <dbReference type="SAM" id="MobiDB-lite"/>
    </source>
</evidence>
<feature type="region of interest" description="Disordered" evidence="1">
    <location>
        <begin position="242"/>
        <end position="262"/>
    </location>
</feature>
<name>A0A6L2NKK6_TANCI</name>
<dbReference type="InterPro" id="IPR013103">
    <property type="entry name" value="RVT_2"/>
</dbReference>
<dbReference type="AlphaFoldDB" id="A0A6L2NKK6"/>
<dbReference type="Pfam" id="PF07727">
    <property type="entry name" value="RVT_2"/>
    <property type="match status" value="1"/>
</dbReference>
<feature type="region of interest" description="Disordered" evidence="1">
    <location>
        <begin position="318"/>
        <end position="340"/>
    </location>
</feature>
<organism evidence="3">
    <name type="scientific">Tanacetum cinerariifolium</name>
    <name type="common">Dalmatian daisy</name>
    <name type="synonym">Chrysanthemum cinerariifolium</name>
    <dbReference type="NCBI Taxonomy" id="118510"/>
    <lineage>
        <taxon>Eukaryota</taxon>
        <taxon>Viridiplantae</taxon>
        <taxon>Streptophyta</taxon>
        <taxon>Embryophyta</taxon>
        <taxon>Tracheophyta</taxon>
        <taxon>Spermatophyta</taxon>
        <taxon>Magnoliopsida</taxon>
        <taxon>eudicotyledons</taxon>
        <taxon>Gunneridae</taxon>
        <taxon>Pentapetalae</taxon>
        <taxon>asterids</taxon>
        <taxon>campanulids</taxon>
        <taxon>Asterales</taxon>
        <taxon>Asteraceae</taxon>
        <taxon>Asteroideae</taxon>
        <taxon>Anthemideae</taxon>
        <taxon>Anthemidinae</taxon>
        <taxon>Tanacetum</taxon>
    </lineage>
</organism>
<feature type="domain" description="Reverse transcriptase Ty1/copia-type" evidence="2">
    <location>
        <begin position="50"/>
        <end position="111"/>
    </location>
</feature>
<proteinExistence type="predicted"/>
<evidence type="ECO:0000313" key="3">
    <source>
        <dbReference type="EMBL" id="GEU86733.1"/>
    </source>
</evidence>
<gene>
    <name evidence="3" type="ORF">Tci_058711</name>
</gene>